<dbReference type="Proteomes" id="UP000289326">
    <property type="component" value="Chromosome"/>
</dbReference>
<accession>A0A4P6MLN2</accession>
<dbReference type="AlphaFoldDB" id="A0A4P6MLN2"/>
<feature type="region of interest" description="Disordered" evidence="2">
    <location>
        <begin position="1"/>
        <end position="25"/>
    </location>
</feature>
<sequence>MENVKNRTDQTSGVGKNPSLTQATDDYNQLKTAFDALKAAESTRDQKISAKNTKDQQYTTAKTTYNNAKYSNIQQYLTNAQTTATNTLNKVLNNTASTTDQINNAYDAYNRTLDEAINKASAAKAFKDKYDQVSNPIKDNKYSTIKNALDTLNEIDRAKTGLDNINATDASVFNSGKTKLDNENSNVNSSKSKLDALETEIGKLKTLSTPTNDANNTDITYFHGLVNTDTYANQLKNEVTNALSPNSYNAPTTTATTLVATNNAAISAVNSYNNALSTAQNQFNSEANQRVKQKAKELIRAEYEKITSALRTNIDTFKAMNGKTPNDIGQKIKQEYESAKSKLDTLNTGADKYLQQAKMQDQIFNDAQNAINLLNSGQEKTRLQGILNGNNVSDTELKKALKDAKIEKVKEKTATISTNNPKKKEIQNKLNQLKNNNDVELNQNQLDKISQEIEDHYEVFGFYPTESTTIPNNTTYQWTNKDVVGILKLNKSGGKYANKWIYIVANNGNNRVVSHPIQYTNDQLKFTFAKHKFKVDGDYNLEKVVFGDRSGIQDSQILRNNTVIDKDYANTSNFNVKNNGEVIASNVTLHYENKYPVTRVGSQLNFTSGSNLIEAVTDNRIRITGFRTDNIEILQNPAISVQLKGKATFQTLSQQPGINKSPKHLVHDVTVEGGISGVNVIQEQNGDISFQFEALELKAGYVYNLESITFRGRSNLNNQTKVYTWHRQNQQDSDNIKYENNTYTKNTVETEHYLFKGDHNHRNNILSPNLQQSVKGYSDDVHRIVFNNDWDAFTFSKLFNYLNSKVPSTQAIYEPEGESARLNNKKAKLSLRDKWVNYIAEKVGRLLIEHRKVTNSSQTRIPTDTHYGLHRALHGVQLGYRHGSSQNWNELFIGTPDINSKNNLWPVLGGKNLETLTRLERREDLIGELQLFMKRNANDWRLWYHSPRQTAGFYDWDAYTQNAYYTLEAALYFILHLGKAEFREQP</sequence>
<protein>
    <submittedName>
        <fullName evidence="3">Uncharacterized protein</fullName>
    </submittedName>
</protein>
<feature type="compositionally biased region" description="Polar residues" evidence="2">
    <location>
        <begin position="9"/>
        <end position="25"/>
    </location>
</feature>
<organism evidence="3 4">
    <name type="scientific">Mycoplasmopsis phocirhinis</name>
    <dbReference type="NCBI Taxonomy" id="142650"/>
    <lineage>
        <taxon>Bacteria</taxon>
        <taxon>Bacillati</taxon>
        <taxon>Mycoplasmatota</taxon>
        <taxon>Mycoplasmoidales</taxon>
        <taxon>Metamycoplasmataceae</taxon>
        <taxon>Mycoplasmopsis</taxon>
    </lineage>
</organism>
<proteinExistence type="predicted"/>
<keyword evidence="1" id="KW-0175">Coiled coil</keyword>
<evidence type="ECO:0000313" key="3">
    <source>
        <dbReference type="EMBL" id="QBF34525.1"/>
    </source>
</evidence>
<feature type="coiled-coil region" evidence="1">
    <location>
        <begin position="180"/>
        <end position="207"/>
    </location>
</feature>
<gene>
    <name evidence="3" type="ORF">EG856_01110</name>
</gene>
<name>A0A4P6MLN2_9BACT</name>
<dbReference type="EMBL" id="CP034841">
    <property type="protein sequence ID" value="QBF34525.1"/>
    <property type="molecule type" value="Genomic_DNA"/>
</dbReference>
<reference evidence="3 4" key="1">
    <citation type="submission" date="2019-01" db="EMBL/GenBank/DDBJ databases">
        <title>Complete sequence and annotation of the Mycoplasma phocirhinis strain 852T genome.</title>
        <authorList>
            <person name="Frasca S.Jr."/>
            <person name="Kutish G.F."/>
            <person name="Castellanos Gell J."/>
            <person name="Michaels D.L."/>
            <person name="Brown D.R."/>
        </authorList>
    </citation>
    <scope>NUCLEOTIDE SEQUENCE [LARGE SCALE GENOMIC DNA]</scope>
    <source>
        <strain evidence="3 4">852</strain>
    </source>
</reference>
<evidence type="ECO:0000256" key="1">
    <source>
        <dbReference type="SAM" id="Coils"/>
    </source>
</evidence>
<evidence type="ECO:0000256" key="2">
    <source>
        <dbReference type="SAM" id="MobiDB-lite"/>
    </source>
</evidence>
<keyword evidence="4" id="KW-1185">Reference proteome</keyword>
<dbReference type="KEGG" id="mphi:EG856_01110"/>
<dbReference type="RefSeq" id="WP_130429303.1">
    <property type="nucleotide sequence ID" value="NZ_CP034841.1"/>
</dbReference>
<evidence type="ECO:0000313" key="4">
    <source>
        <dbReference type="Proteomes" id="UP000289326"/>
    </source>
</evidence>